<dbReference type="InterPro" id="IPR006091">
    <property type="entry name" value="Acyl-CoA_Oxase/DH_mid-dom"/>
</dbReference>
<dbReference type="SUPFAM" id="SSF56645">
    <property type="entry name" value="Acyl-CoA dehydrogenase NM domain-like"/>
    <property type="match status" value="2"/>
</dbReference>
<dbReference type="PANTHER" id="PTHR43292:SF3">
    <property type="entry name" value="ACYL-COA DEHYDROGENASE FADE29"/>
    <property type="match status" value="1"/>
</dbReference>
<name>A0ABU8W8R6_9BURK</name>
<evidence type="ECO:0000259" key="8">
    <source>
        <dbReference type="Pfam" id="PF02771"/>
    </source>
</evidence>
<evidence type="ECO:0000256" key="4">
    <source>
        <dbReference type="ARBA" id="ARBA00022827"/>
    </source>
</evidence>
<comment type="similarity">
    <text evidence="2">Belongs to the acyl-CoA dehydrogenase family.</text>
</comment>
<keyword evidence="5" id="KW-0560">Oxidoreductase</keyword>
<evidence type="ECO:0000256" key="2">
    <source>
        <dbReference type="ARBA" id="ARBA00009347"/>
    </source>
</evidence>
<keyword evidence="3" id="KW-0285">Flavoprotein</keyword>
<dbReference type="PANTHER" id="PTHR43292">
    <property type="entry name" value="ACYL-COA DEHYDROGENASE"/>
    <property type="match status" value="1"/>
</dbReference>
<dbReference type="Proteomes" id="UP001363010">
    <property type="component" value="Unassembled WGS sequence"/>
</dbReference>
<keyword evidence="4" id="KW-0274">FAD</keyword>
<evidence type="ECO:0000313" key="10">
    <source>
        <dbReference type="Proteomes" id="UP001363010"/>
    </source>
</evidence>
<protein>
    <submittedName>
        <fullName evidence="9">Acyl-CoA dehydrogenase family protein</fullName>
    </submittedName>
</protein>
<organism evidence="9 10">
    <name type="scientific">Variovorax humicola</name>
    <dbReference type="NCBI Taxonomy" id="1769758"/>
    <lineage>
        <taxon>Bacteria</taxon>
        <taxon>Pseudomonadati</taxon>
        <taxon>Pseudomonadota</taxon>
        <taxon>Betaproteobacteria</taxon>
        <taxon>Burkholderiales</taxon>
        <taxon>Comamonadaceae</taxon>
        <taxon>Variovorax</taxon>
    </lineage>
</organism>
<dbReference type="InterPro" id="IPR013786">
    <property type="entry name" value="AcylCoA_DH/ox_N"/>
</dbReference>
<feature type="domain" description="Acyl-CoA dehydrogenase/oxidase C-terminal" evidence="6">
    <location>
        <begin position="628"/>
        <end position="777"/>
    </location>
</feature>
<evidence type="ECO:0000313" key="9">
    <source>
        <dbReference type="EMBL" id="MEJ8826419.1"/>
    </source>
</evidence>
<dbReference type="InterPro" id="IPR036250">
    <property type="entry name" value="AcylCo_DH-like_C"/>
</dbReference>
<evidence type="ECO:0000259" key="7">
    <source>
        <dbReference type="Pfam" id="PF02770"/>
    </source>
</evidence>
<dbReference type="SUPFAM" id="SSF47203">
    <property type="entry name" value="Acyl-CoA dehydrogenase C-terminal domain-like"/>
    <property type="match status" value="2"/>
</dbReference>
<gene>
    <name evidence="9" type="ORF">WKW80_31090</name>
</gene>
<feature type="domain" description="Acyl-CoA oxidase/dehydrogenase middle" evidence="7">
    <location>
        <begin position="517"/>
        <end position="615"/>
    </location>
</feature>
<dbReference type="Gene3D" id="1.20.140.10">
    <property type="entry name" value="Butyryl-CoA Dehydrogenase, subunit A, domain 3"/>
    <property type="match status" value="2"/>
</dbReference>
<evidence type="ECO:0000256" key="3">
    <source>
        <dbReference type="ARBA" id="ARBA00022630"/>
    </source>
</evidence>
<dbReference type="InterPro" id="IPR037069">
    <property type="entry name" value="AcylCoA_DH/ox_N_sf"/>
</dbReference>
<reference evidence="9 10" key="1">
    <citation type="submission" date="2024-03" db="EMBL/GenBank/DDBJ databases">
        <title>Novel species of the genus Variovorax.</title>
        <authorList>
            <person name="Liu Q."/>
            <person name="Xin Y.-H."/>
        </authorList>
    </citation>
    <scope>NUCLEOTIDE SEQUENCE [LARGE SCALE GENOMIC DNA]</scope>
    <source>
        <strain evidence="9 10">KACC 18501</strain>
    </source>
</reference>
<dbReference type="CDD" id="cd00567">
    <property type="entry name" value="ACAD"/>
    <property type="match status" value="1"/>
</dbReference>
<dbReference type="Pfam" id="PF02770">
    <property type="entry name" value="Acyl-CoA_dh_M"/>
    <property type="match status" value="1"/>
</dbReference>
<feature type="domain" description="Acyl-CoA dehydrogenase/oxidase N-terminal" evidence="8">
    <location>
        <begin position="406"/>
        <end position="513"/>
    </location>
</feature>
<accession>A0ABU8W8R6</accession>
<comment type="cofactor">
    <cofactor evidence="1">
        <name>FAD</name>
        <dbReference type="ChEBI" id="CHEBI:57692"/>
    </cofactor>
</comment>
<dbReference type="InterPro" id="IPR052161">
    <property type="entry name" value="Mycobact_Acyl-CoA_DH"/>
</dbReference>
<dbReference type="Gene3D" id="2.40.110.10">
    <property type="entry name" value="Butyryl-CoA Dehydrogenase, subunit A, domain 2"/>
    <property type="match status" value="2"/>
</dbReference>
<dbReference type="EMBL" id="JBBKZV010000033">
    <property type="protein sequence ID" value="MEJ8826419.1"/>
    <property type="molecule type" value="Genomic_DNA"/>
</dbReference>
<evidence type="ECO:0000256" key="5">
    <source>
        <dbReference type="ARBA" id="ARBA00023002"/>
    </source>
</evidence>
<keyword evidence="10" id="KW-1185">Reference proteome</keyword>
<proteinExistence type="inferred from homology"/>
<sequence length="781" mass="84296">MDSESLAAIREAALDYFDRSHSVRRCRALIEQPEGADARGEIARWAELVELGWPGMLAPESAGGLALDLAGAAEILRAAGEHVAPEPLLAIAGLSAPLLARLDSDAARALLADLVAGRSLPALAWQESAGDLSAEPLGCGCELRAKPHDGLLLQGEKLMVLPGTIASGWLVSARCEDDTVVLWVPRGTPGVTEILTPLVDGAQAATLRFEQVALPSSALLARGAGAQDALRRALASAQILQAAELLGAGQAMLQQTLAYLRTRTQFGKPIGSFQALQHRCVDMFIHLEVAQASLVEVLSLADESAGLSVERLEAEASRVNARCTAAALQASRASVQLHGAIGYTQECDLSLFYKRILRLSAWLGNVTAHQRRCASLAETGGRTEEAVEWSGEFPRVADWGAMPEPEFRRMVRAFLQQRYPSGLRYLSHRARWSEMRDWYLTLSAQGWVAPAWPQAHGGMGLPADKMIAWIEELEQYGVARAPDQGIVMIGPLLIQHGTPAQQQQFLPRILSGEHVWCQGYSEPNAGSDLAGLRTEAVQARDGQGDHFVVNGQKIWTTLAQDANHIFMLVRTDKEAKKQQGISFLLCDLRTPGITIRPIHTLAGEPEFCEVFFDNVRVPAENLVGKLHAGWTIAKALLGFERIFLGSPKQSQYALGQLARLARARGLLADAVFAQRYTALRLDVADLSAAYTGFANIVKAGKPLPASVSLLKIWASETYHRIGALLVEASEEQGAVAGDQDFEGQAFNALSPLIGSTSAMIYGGTNEIQRNILARQVLDLPG</sequence>
<dbReference type="RefSeq" id="WP_340367454.1">
    <property type="nucleotide sequence ID" value="NZ_JBBKZV010000033.1"/>
</dbReference>
<dbReference type="InterPro" id="IPR046373">
    <property type="entry name" value="Acyl-CoA_Oxase/DH_mid-dom_sf"/>
</dbReference>
<dbReference type="Pfam" id="PF02771">
    <property type="entry name" value="Acyl-CoA_dh_N"/>
    <property type="match status" value="1"/>
</dbReference>
<comment type="caution">
    <text evidence="9">The sequence shown here is derived from an EMBL/GenBank/DDBJ whole genome shotgun (WGS) entry which is preliminary data.</text>
</comment>
<evidence type="ECO:0000259" key="6">
    <source>
        <dbReference type="Pfam" id="PF00441"/>
    </source>
</evidence>
<dbReference type="InterPro" id="IPR009100">
    <property type="entry name" value="AcylCoA_DH/oxidase_NM_dom_sf"/>
</dbReference>
<evidence type="ECO:0000256" key="1">
    <source>
        <dbReference type="ARBA" id="ARBA00001974"/>
    </source>
</evidence>
<dbReference type="Gene3D" id="1.10.540.10">
    <property type="entry name" value="Acyl-CoA dehydrogenase/oxidase, N-terminal domain"/>
    <property type="match status" value="2"/>
</dbReference>
<feature type="domain" description="Acyl-CoA dehydrogenase/oxidase C-terminal" evidence="6">
    <location>
        <begin position="229"/>
        <end position="365"/>
    </location>
</feature>
<dbReference type="InterPro" id="IPR009075">
    <property type="entry name" value="AcylCo_DH/oxidase_C"/>
</dbReference>
<dbReference type="Pfam" id="PF00441">
    <property type="entry name" value="Acyl-CoA_dh_1"/>
    <property type="match status" value="2"/>
</dbReference>